<dbReference type="PANTHER" id="PTHR13490">
    <property type="entry name" value="MITOCHONDRIAL 28S RIBOSOMAL PROTEIN S28"/>
    <property type="match status" value="1"/>
</dbReference>
<name>A0A2G5IDS7_CERBT</name>
<gene>
    <name evidence="3" type="ORF">CB0940_11647</name>
</gene>
<feature type="domain" description="Small ribosomal subunit protein mS35 mitochondrial conserved" evidence="2">
    <location>
        <begin position="116"/>
        <end position="232"/>
    </location>
</feature>
<protein>
    <submittedName>
        <fullName evidence="3">37S ribosomal protein S24, mitochondrial</fullName>
    </submittedName>
</protein>
<feature type="compositionally biased region" description="Polar residues" evidence="1">
    <location>
        <begin position="11"/>
        <end position="26"/>
    </location>
</feature>
<comment type="caution">
    <text evidence="3">The sequence shown here is derived from an EMBL/GenBank/DDBJ whole genome shotgun (WGS) entry which is preliminary data.</text>
</comment>
<dbReference type="InterPro" id="IPR039848">
    <property type="entry name" value="Ribosomal_mS35_mt"/>
</dbReference>
<evidence type="ECO:0000313" key="3">
    <source>
        <dbReference type="EMBL" id="PIB03006.1"/>
    </source>
</evidence>
<dbReference type="InterPro" id="IPR019349">
    <property type="entry name" value="Ribosomal_mS35_mit"/>
</dbReference>
<proteinExistence type="predicted"/>
<dbReference type="AlphaFoldDB" id="A0A2G5IDS7"/>
<evidence type="ECO:0000313" key="4">
    <source>
        <dbReference type="Proteomes" id="UP000230605"/>
    </source>
</evidence>
<dbReference type="Pfam" id="PF10213">
    <property type="entry name" value="MRP-S28"/>
    <property type="match status" value="1"/>
</dbReference>
<feature type="region of interest" description="Disordered" evidence="1">
    <location>
        <begin position="287"/>
        <end position="307"/>
    </location>
</feature>
<dbReference type="Proteomes" id="UP000230605">
    <property type="component" value="Chromosome 10"/>
</dbReference>
<sequence length="307" mass="35380">MAAPLKRVCRQATQTTSRWTGPSASRASLPRNAQWHQCRPLSQTSRAMAQQELVENDLDTYLEALDENLPVESELSSAAHAELDQHRELREMMRLAAWEMPFLAQHAKPFVRAERTADKTPLRWRYTTYFSESHPASRKVVVEFKVKHLGLGPKETEKLKKLAGSRYNPETKQFKMSCESFETIAQNKRYLADTVDKLIAEAKDLETDSFEDVPLDTRHHKFKKRMQFPEEWRMTERRRHQLDKERRKALLAEGRKVEEGQIVSGAAAIEADRQIKLKQAEEAVMAEAKKPLPAGKMGKKQMGQRGR</sequence>
<feature type="region of interest" description="Disordered" evidence="1">
    <location>
        <begin position="1"/>
        <end position="30"/>
    </location>
</feature>
<dbReference type="GO" id="GO:0003735">
    <property type="term" value="F:structural constituent of ribosome"/>
    <property type="evidence" value="ECO:0007669"/>
    <property type="project" value="InterPro"/>
</dbReference>
<dbReference type="OrthoDB" id="283424at2759"/>
<keyword evidence="3" id="KW-0687">Ribonucleoprotein</keyword>
<evidence type="ECO:0000256" key="1">
    <source>
        <dbReference type="SAM" id="MobiDB-lite"/>
    </source>
</evidence>
<evidence type="ECO:0000259" key="2">
    <source>
        <dbReference type="Pfam" id="PF10213"/>
    </source>
</evidence>
<dbReference type="GO" id="GO:0005763">
    <property type="term" value="C:mitochondrial small ribosomal subunit"/>
    <property type="evidence" value="ECO:0007669"/>
    <property type="project" value="TreeGrafter"/>
</dbReference>
<keyword evidence="3" id="KW-0689">Ribosomal protein</keyword>
<dbReference type="PANTHER" id="PTHR13490:SF0">
    <property type="entry name" value="SMALL RIBOSOMAL SUBUNIT PROTEIN MS35"/>
    <property type="match status" value="1"/>
</dbReference>
<reference evidence="3 4" key="1">
    <citation type="submission" date="2015-10" db="EMBL/GenBank/DDBJ databases">
        <title>The cercosporin biosynthetic gene cluster was horizontally transferred to several fungal lineages and shown to be expanded in Cercospora beticola based on microsynteny with recipient genomes.</title>
        <authorList>
            <person name="De Jonge R."/>
            <person name="Ebert M.K."/>
            <person name="Suttle J.C."/>
            <person name="Jurick Ii W.M."/>
            <person name="Secor G.A."/>
            <person name="Thomma B.P."/>
            <person name="Van De Peer Y."/>
            <person name="Bolton M.D."/>
        </authorList>
    </citation>
    <scope>NUCLEOTIDE SEQUENCE [LARGE SCALE GENOMIC DNA]</scope>
    <source>
        <strain evidence="3 4">09-40</strain>
    </source>
</reference>
<accession>A0A2G5IDS7</accession>
<dbReference type="GO" id="GO:0032543">
    <property type="term" value="P:mitochondrial translation"/>
    <property type="evidence" value="ECO:0007669"/>
    <property type="project" value="InterPro"/>
</dbReference>
<dbReference type="EMBL" id="LKMD01000099">
    <property type="protein sequence ID" value="PIB03006.1"/>
    <property type="molecule type" value="Genomic_DNA"/>
</dbReference>
<organism evidence="3 4">
    <name type="scientific">Cercospora beticola</name>
    <name type="common">Sugarbeet leaf spot fungus</name>
    <dbReference type="NCBI Taxonomy" id="122368"/>
    <lineage>
        <taxon>Eukaryota</taxon>
        <taxon>Fungi</taxon>
        <taxon>Dikarya</taxon>
        <taxon>Ascomycota</taxon>
        <taxon>Pezizomycotina</taxon>
        <taxon>Dothideomycetes</taxon>
        <taxon>Dothideomycetidae</taxon>
        <taxon>Mycosphaerellales</taxon>
        <taxon>Mycosphaerellaceae</taxon>
        <taxon>Cercospora</taxon>
    </lineage>
</organism>